<keyword evidence="2" id="KW-1133">Transmembrane helix</keyword>
<evidence type="ECO:0008006" key="5">
    <source>
        <dbReference type="Google" id="ProtNLM"/>
    </source>
</evidence>
<reference evidence="3" key="2">
    <citation type="submission" date="2023-01" db="EMBL/GenBank/DDBJ databases">
        <authorList>
            <person name="Sun Q."/>
            <person name="Evtushenko L."/>
        </authorList>
    </citation>
    <scope>NUCLEOTIDE SEQUENCE</scope>
    <source>
        <strain evidence="3">VKM Ac-2007</strain>
    </source>
</reference>
<comment type="caution">
    <text evidence="3">The sequence shown here is derived from an EMBL/GenBank/DDBJ whole genome shotgun (WGS) entry which is preliminary data.</text>
</comment>
<feature type="region of interest" description="Disordered" evidence="1">
    <location>
        <begin position="302"/>
        <end position="331"/>
    </location>
</feature>
<gene>
    <name evidence="3" type="ORF">GCM10017600_50690</name>
</gene>
<accession>A0A9W6I4R3</accession>
<feature type="transmembrane region" description="Helical" evidence="2">
    <location>
        <begin position="177"/>
        <end position="198"/>
    </location>
</feature>
<reference evidence="3" key="1">
    <citation type="journal article" date="2014" name="Int. J. Syst. Evol. Microbiol.">
        <title>Complete genome sequence of Corynebacterium casei LMG S-19264T (=DSM 44701T), isolated from a smear-ripened cheese.</title>
        <authorList>
            <consortium name="US DOE Joint Genome Institute (JGI-PGF)"/>
            <person name="Walter F."/>
            <person name="Albersmeier A."/>
            <person name="Kalinowski J."/>
            <person name="Ruckert C."/>
        </authorList>
    </citation>
    <scope>NUCLEOTIDE SEQUENCE</scope>
    <source>
        <strain evidence="3">VKM Ac-2007</strain>
    </source>
</reference>
<dbReference type="Proteomes" id="UP001143474">
    <property type="component" value="Unassembled WGS sequence"/>
</dbReference>
<proteinExistence type="predicted"/>
<protein>
    <recommendedName>
        <fullName evidence="5">TIGR04222 domain-containing membrane protein</fullName>
    </recommendedName>
</protein>
<feature type="transmembrane region" description="Helical" evidence="2">
    <location>
        <begin position="6"/>
        <end position="25"/>
    </location>
</feature>
<evidence type="ECO:0000256" key="2">
    <source>
        <dbReference type="SAM" id="Phobius"/>
    </source>
</evidence>
<feature type="transmembrane region" description="Helical" evidence="2">
    <location>
        <begin position="151"/>
        <end position="171"/>
    </location>
</feature>
<dbReference type="InterPro" id="IPR026467">
    <property type="entry name" value="Ser/Gly_Cys_C_dom"/>
</dbReference>
<dbReference type="NCBIfam" id="TIGR04222">
    <property type="entry name" value="near_uncomplex"/>
    <property type="match status" value="1"/>
</dbReference>
<keyword evidence="4" id="KW-1185">Reference proteome</keyword>
<evidence type="ECO:0000256" key="1">
    <source>
        <dbReference type="SAM" id="MobiDB-lite"/>
    </source>
</evidence>
<evidence type="ECO:0000313" key="4">
    <source>
        <dbReference type="Proteomes" id="UP001143474"/>
    </source>
</evidence>
<sequence>MGVVLFVVAVTVLVAVWMAAVAVRAEHRRVISAARGNADASLGPYELAYLSGGPLRAVNTAIGVLARVGAVRVSRGGQIGLVTGALSRSEAIEQAVLDTLRGRGGSCPATELRRTVAEGVAMDGLRYRLLGMGLLVPESALGEAHRLLRRLLTLTVVAVVFEVFTVLFLAVSDTADFFFVASAPLGTLASLVGLFAYLKMRRTLRGIVTEAGSRALASARRVHVRGVRSATPDLALAVAFPVALYGLGELGDPVLEEELNRANSHAATSGSGCASGSCGGGSAGSSDSSSYGGGGDFGSGGWGGGGDSGGGSSCGSGSSCGGGGCGGGCGG</sequence>
<dbReference type="RefSeq" id="WP_271220033.1">
    <property type="nucleotide sequence ID" value="NZ_BAAAVD010000020.1"/>
</dbReference>
<keyword evidence="2" id="KW-0472">Membrane</keyword>
<dbReference type="AlphaFoldDB" id="A0A9W6I4R3"/>
<name>A0A9W6I4R3_9ACTN</name>
<keyword evidence="2" id="KW-0812">Transmembrane</keyword>
<dbReference type="EMBL" id="BSEV01000012">
    <property type="protein sequence ID" value="GLK11662.1"/>
    <property type="molecule type" value="Genomic_DNA"/>
</dbReference>
<organism evidence="3 4">
    <name type="scientific">Streptosporangium carneum</name>
    <dbReference type="NCBI Taxonomy" id="47481"/>
    <lineage>
        <taxon>Bacteria</taxon>
        <taxon>Bacillati</taxon>
        <taxon>Actinomycetota</taxon>
        <taxon>Actinomycetes</taxon>
        <taxon>Streptosporangiales</taxon>
        <taxon>Streptosporangiaceae</taxon>
        <taxon>Streptosporangium</taxon>
    </lineage>
</organism>
<evidence type="ECO:0000313" key="3">
    <source>
        <dbReference type="EMBL" id="GLK11662.1"/>
    </source>
</evidence>